<dbReference type="InterPro" id="IPR010559">
    <property type="entry name" value="Sig_transdc_His_kin_internal"/>
</dbReference>
<dbReference type="InterPro" id="IPR036890">
    <property type="entry name" value="HATPase_C_sf"/>
</dbReference>
<dbReference type="Pfam" id="PF02518">
    <property type="entry name" value="HATPase_c"/>
    <property type="match status" value="1"/>
</dbReference>
<keyword evidence="6 7" id="KW-0472">Membrane</keyword>
<evidence type="ECO:0000256" key="4">
    <source>
        <dbReference type="ARBA" id="ARBA00022679"/>
    </source>
</evidence>
<dbReference type="Gene3D" id="6.10.340.10">
    <property type="match status" value="1"/>
</dbReference>
<evidence type="ECO:0000256" key="6">
    <source>
        <dbReference type="ARBA" id="ARBA00023136"/>
    </source>
</evidence>
<dbReference type="InterPro" id="IPR003594">
    <property type="entry name" value="HATPase_dom"/>
</dbReference>
<keyword evidence="2" id="KW-1003">Cell membrane</keyword>
<keyword evidence="4" id="KW-0808">Transferase</keyword>
<keyword evidence="3" id="KW-0597">Phosphoprotein</keyword>
<dbReference type="AlphaFoldDB" id="A0A941GHW3"/>
<dbReference type="InterPro" id="IPR050640">
    <property type="entry name" value="Bact_2-comp_sensor_kinase"/>
</dbReference>
<dbReference type="GO" id="GO:0000155">
    <property type="term" value="F:phosphorelay sensor kinase activity"/>
    <property type="evidence" value="ECO:0007669"/>
    <property type="project" value="InterPro"/>
</dbReference>
<dbReference type="PANTHER" id="PTHR34220">
    <property type="entry name" value="SENSOR HISTIDINE KINASE YPDA"/>
    <property type="match status" value="1"/>
</dbReference>
<dbReference type="PROSITE" id="PS50885">
    <property type="entry name" value="HAMP"/>
    <property type="match status" value="1"/>
</dbReference>
<evidence type="ECO:0000256" key="5">
    <source>
        <dbReference type="ARBA" id="ARBA00022777"/>
    </source>
</evidence>
<dbReference type="CDD" id="cd06225">
    <property type="entry name" value="HAMP"/>
    <property type="match status" value="1"/>
</dbReference>
<evidence type="ECO:0000256" key="7">
    <source>
        <dbReference type="SAM" id="Phobius"/>
    </source>
</evidence>
<reference evidence="9" key="1">
    <citation type="submission" date="2021-04" db="EMBL/GenBank/DDBJ databases">
        <title>Genomic analysis of electroactive and textile dye degrading Bacillus circulans strain: DC10 isolated from constructed wetland-microbial fuel cells treating textile dye wastewaters.</title>
        <authorList>
            <person name="Patel D.U."/>
            <person name="Desai C.R."/>
        </authorList>
    </citation>
    <scope>NUCLEOTIDE SEQUENCE</scope>
    <source>
        <strain evidence="9">DC10</strain>
    </source>
</reference>
<comment type="subcellular location">
    <subcellularLocation>
        <location evidence="1">Cell membrane</location>
        <topology evidence="1">Multi-pass membrane protein</topology>
    </subcellularLocation>
</comment>
<dbReference type="InterPro" id="IPR003660">
    <property type="entry name" value="HAMP_dom"/>
</dbReference>
<dbReference type="RefSeq" id="WP_212121137.1">
    <property type="nucleotide sequence ID" value="NZ_JAGTPX020000030.1"/>
</dbReference>
<evidence type="ECO:0000256" key="1">
    <source>
        <dbReference type="ARBA" id="ARBA00004651"/>
    </source>
</evidence>
<comment type="caution">
    <text evidence="9">The sequence shown here is derived from an EMBL/GenBank/DDBJ whole genome shotgun (WGS) entry which is preliminary data.</text>
</comment>
<keyword evidence="7" id="KW-1133">Transmembrane helix</keyword>
<keyword evidence="7" id="KW-0812">Transmembrane</keyword>
<name>A0A941GHW3_NIACI</name>
<protein>
    <submittedName>
        <fullName evidence="9">Histidine kinase</fullName>
    </submittedName>
</protein>
<dbReference type="EMBL" id="JAGTPX010000028">
    <property type="protein sequence ID" value="MBR8671868.1"/>
    <property type="molecule type" value="Genomic_DNA"/>
</dbReference>
<evidence type="ECO:0000259" key="8">
    <source>
        <dbReference type="PROSITE" id="PS50885"/>
    </source>
</evidence>
<evidence type="ECO:0000256" key="2">
    <source>
        <dbReference type="ARBA" id="ARBA00022475"/>
    </source>
</evidence>
<dbReference type="Pfam" id="PF06580">
    <property type="entry name" value="His_kinase"/>
    <property type="match status" value="1"/>
</dbReference>
<evidence type="ECO:0000256" key="3">
    <source>
        <dbReference type="ARBA" id="ARBA00022553"/>
    </source>
</evidence>
<sequence length="576" mass="66972">MRKVNMKQFIYFFLFFLLLTLGLFYIQGNMGTRSIKESLIQSSKNQLDYTGRMLNGVIEEANMYAVQYTADNDVKNYQRQVKELDMYSAQMKKLSIFNRLRDQLLSSQAVDDIGIYWRKEEEFIATSKGDFYVPSFSTVNKRGWEYVDNSLFFFSIYPYIRQPKNASEIEYIVGVSLKNAYLLNLLDNAVNANESKAFYLVNGTTVMSYGEMNEEIVEKIKADANSDSEKIAEFNYKTKDGDYFVLSKYIVAIDTYLITYTRTNAFLNPLHRMQQVFSISIIIILLIGISILITYYRNFYQNVYLLDKKFYQVEQGDYTTRIKENPNNDFYRLFKSFNHMVAQIHALFATLKIETDLRRKAELKQLQAQINPHFLYNSLFFIMSMAKVSPESVIKMSKHLAEYYRYLTKKESQDTTIASELELANHYLSIMSLVKNLDYEIILPHEVGNHRMMPLIIQPIVENAIQHGIEERQGAYRVIIDIKEVESGLLLAIANDGKGLTDNEIQELISRIEQETPPQGERGIGLWNINHRLKNIYGKQSKLQFSKNEWGGLTVMFFIDFTLDKEGDTHAFTNSG</sequence>
<organism evidence="9">
    <name type="scientific">Niallia circulans</name>
    <name type="common">Bacillus circulans</name>
    <dbReference type="NCBI Taxonomy" id="1397"/>
    <lineage>
        <taxon>Bacteria</taxon>
        <taxon>Bacillati</taxon>
        <taxon>Bacillota</taxon>
        <taxon>Bacilli</taxon>
        <taxon>Bacillales</taxon>
        <taxon>Bacillaceae</taxon>
        <taxon>Niallia</taxon>
    </lineage>
</organism>
<dbReference type="SUPFAM" id="SSF55874">
    <property type="entry name" value="ATPase domain of HSP90 chaperone/DNA topoisomerase II/histidine kinase"/>
    <property type="match status" value="1"/>
</dbReference>
<gene>
    <name evidence="9" type="ORF">KD144_20240</name>
</gene>
<evidence type="ECO:0000313" key="9">
    <source>
        <dbReference type="EMBL" id="MBR8671868.1"/>
    </source>
</evidence>
<accession>A0A941GHW3</accession>
<keyword evidence="5 9" id="KW-0418">Kinase</keyword>
<feature type="transmembrane region" description="Helical" evidence="7">
    <location>
        <begin position="276"/>
        <end position="296"/>
    </location>
</feature>
<dbReference type="Gene3D" id="3.30.565.10">
    <property type="entry name" value="Histidine kinase-like ATPase, C-terminal domain"/>
    <property type="match status" value="1"/>
</dbReference>
<dbReference type="PANTHER" id="PTHR34220:SF9">
    <property type="entry name" value="SIGNAL TRANSDUCTION HISTIDINE KINASE INTERNAL REGION DOMAIN-CONTAINING PROTEIN"/>
    <property type="match status" value="1"/>
</dbReference>
<dbReference type="GO" id="GO:0005886">
    <property type="term" value="C:plasma membrane"/>
    <property type="evidence" value="ECO:0007669"/>
    <property type="project" value="UniProtKB-SubCell"/>
</dbReference>
<proteinExistence type="predicted"/>
<feature type="domain" description="HAMP" evidence="8">
    <location>
        <begin position="312"/>
        <end position="349"/>
    </location>
</feature>